<gene>
    <name evidence="2" type="ORF">VTK73DRAFT_1877</name>
</gene>
<proteinExistence type="predicted"/>
<name>A0ABR3VSU1_9PEZI</name>
<evidence type="ECO:0000313" key="3">
    <source>
        <dbReference type="Proteomes" id="UP001586593"/>
    </source>
</evidence>
<comment type="caution">
    <text evidence="2">The sequence shown here is derived from an EMBL/GenBank/DDBJ whole genome shotgun (WGS) entry which is preliminary data.</text>
</comment>
<accession>A0ABR3VSU1</accession>
<reference evidence="2 3" key="1">
    <citation type="journal article" date="2024" name="Commun. Biol.">
        <title>Comparative genomic analysis of thermophilic fungi reveals convergent evolutionary adaptations and gene losses.</title>
        <authorList>
            <person name="Steindorff A.S."/>
            <person name="Aguilar-Pontes M.V."/>
            <person name="Robinson A.J."/>
            <person name="Andreopoulos B."/>
            <person name="LaButti K."/>
            <person name="Kuo A."/>
            <person name="Mondo S."/>
            <person name="Riley R."/>
            <person name="Otillar R."/>
            <person name="Haridas S."/>
            <person name="Lipzen A."/>
            <person name="Grimwood J."/>
            <person name="Schmutz J."/>
            <person name="Clum A."/>
            <person name="Reid I.D."/>
            <person name="Moisan M.C."/>
            <person name="Butler G."/>
            <person name="Nguyen T.T.M."/>
            <person name="Dewar K."/>
            <person name="Conant G."/>
            <person name="Drula E."/>
            <person name="Henrissat B."/>
            <person name="Hansel C."/>
            <person name="Singer S."/>
            <person name="Hutchinson M.I."/>
            <person name="de Vries R.P."/>
            <person name="Natvig D.O."/>
            <person name="Powell A.J."/>
            <person name="Tsang A."/>
            <person name="Grigoriev I.V."/>
        </authorList>
    </citation>
    <scope>NUCLEOTIDE SEQUENCE [LARGE SCALE GENOMIC DNA]</scope>
    <source>
        <strain evidence="2 3">ATCC 24622</strain>
    </source>
</reference>
<feature type="compositionally biased region" description="Pro residues" evidence="1">
    <location>
        <begin position="89"/>
        <end position="100"/>
    </location>
</feature>
<dbReference type="EMBL" id="JAZHXJ010001495">
    <property type="protein sequence ID" value="KAL1844742.1"/>
    <property type="molecule type" value="Genomic_DNA"/>
</dbReference>
<sequence>MGSIDLLRGRRGYNGDILRSCDGLRHKKETRQSICKTKPEDPFYMTRGRWACEDGPGDRWRAMVVTAVSRRTPISSPRTLSCRASHGPGTPPRPPLPRRP</sequence>
<evidence type="ECO:0000313" key="2">
    <source>
        <dbReference type="EMBL" id="KAL1844742.1"/>
    </source>
</evidence>
<feature type="region of interest" description="Disordered" evidence="1">
    <location>
        <begin position="71"/>
        <end position="100"/>
    </location>
</feature>
<protein>
    <submittedName>
        <fullName evidence="2">Uncharacterized protein</fullName>
    </submittedName>
</protein>
<keyword evidence="3" id="KW-1185">Reference proteome</keyword>
<organism evidence="2 3">
    <name type="scientific">Phialemonium thermophilum</name>
    <dbReference type="NCBI Taxonomy" id="223376"/>
    <lineage>
        <taxon>Eukaryota</taxon>
        <taxon>Fungi</taxon>
        <taxon>Dikarya</taxon>
        <taxon>Ascomycota</taxon>
        <taxon>Pezizomycotina</taxon>
        <taxon>Sordariomycetes</taxon>
        <taxon>Sordariomycetidae</taxon>
        <taxon>Cephalothecales</taxon>
        <taxon>Cephalothecaceae</taxon>
        <taxon>Phialemonium</taxon>
    </lineage>
</organism>
<dbReference type="Proteomes" id="UP001586593">
    <property type="component" value="Unassembled WGS sequence"/>
</dbReference>
<evidence type="ECO:0000256" key="1">
    <source>
        <dbReference type="SAM" id="MobiDB-lite"/>
    </source>
</evidence>